<proteinExistence type="predicted"/>
<reference evidence="1 2" key="1">
    <citation type="submission" date="2021-10" db="EMBL/GenBank/DDBJ databases">
        <title>Anaerobic single-cell dispensing facilitates the cultivation of human gut bacteria.</title>
        <authorList>
            <person name="Afrizal A."/>
        </authorList>
    </citation>
    <scope>NUCLEOTIDE SEQUENCE [LARGE SCALE GENOMIC DNA]</scope>
    <source>
        <strain evidence="1 2">CLA-AA-H246</strain>
    </source>
</reference>
<organism evidence="1 2">
    <name type="scientific">Hominisplanchenecus faecis</name>
    <dbReference type="NCBI Taxonomy" id="2885351"/>
    <lineage>
        <taxon>Bacteria</taxon>
        <taxon>Bacillati</taxon>
        <taxon>Bacillota</taxon>
        <taxon>Clostridia</taxon>
        <taxon>Lachnospirales</taxon>
        <taxon>Lachnospiraceae</taxon>
        <taxon>Hominisplanchenecus</taxon>
    </lineage>
</organism>
<evidence type="ECO:0000313" key="1">
    <source>
        <dbReference type="EMBL" id="MCC2150052.1"/>
    </source>
</evidence>
<protein>
    <submittedName>
        <fullName evidence="1">YmfQ family protein</fullName>
    </submittedName>
</protein>
<dbReference type="Pfam" id="PF10076">
    <property type="entry name" value="Phage_Mu_Gp48"/>
    <property type="match status" value="1"/>
</dbReference>
<evidence type="ECO:0000313" key="2">
    <source>
        <dbReference type="Proteomes" id="UP001299235"/>
    </source>
</evidence>
<accession>A0ABS8EYB2</accession>
<gene>
    <name evidence="1" type="ORF">LKD42_12520</name>
</gene>
<dbReference type="RefSeq" id="WP_248835904.1">
    <property type="nucleotide sequence ID" value="NZ_JAJEQE010000054.1"/>
</dbReference>
<dbReference type="InterPro" id="IPR018755">
    <property type="entry name" value="Phage_Mu_Gp48"/>
</dbReference>
<keyword evidence="2" id="KW-1185">Reference proteome</keyword>
<dbReference type="EMBL" id="JAJEQE010000054">
    <property type="protein sequence ID" value="MCC2150052.1"/>
    <property type="molecule type" value="Genomic_DNA"/>
</dbReference>
<dbReference type="Proteomes" id="UP001299235">
    <property type="component" value="Unassembled WGS sequence"/>
</dbReference>
<comment type="caution">
    <text evidence="1">The sequence shown here is derived from an EMBL/GenBank/DDBJ whole genome shotgun (WGS) entry which is preliminary data.</text>
</comment>
<sequence length="174" mass="20581">MFEAPEIIRNIPDIKAIYDMNEKQGENLETEVERMDNNLFLESMDEAMTARWEAMLEITKADNDTLQDRRFRIKSRVLERRPYTEKAIGERLKLLCPDGFSVSVDEKRQQVTIKLALKSQKMVDDVKKYMEDILPLNMTFSIDVLWNQYKILTGKRYADITKYTYGELREKVIV</sequence>
<name>A0ABS8EYB2_9FIRM</name>